<gene>
    <name evidence="1" type="ORF">PsorP6_011234</name>
</gene>
<evidence type="ECO:0000313" key="1">
    <source>
        <dbReference type="EMBL" id="KAI9910598.1"/>
    </source>
</evidence>
<keyword evidence="2" id="KW-1185">Reference proteome</keyword>
<proteinExistence type="predicted"/>
<dbReference type="EMBL" id="CM047585">
    <property type="protein sequence ID" value="KAI9910598.1"/>
    <property type="molecule type" value="Genomic_DNA"/>
</dbReference>
<sequence length="311" mass="35171">MHFEKNSVEFGFGPCACDYFQLALAAFLSAFYMALYRKQRGNEDASPQYVRITKSRSISRALSFHLRENHVHAKRVYAKHFAAADRSRKISSLQLRACFMLCVLLYFAAIYFADDIVSIGRVVSSEQSTHTFFTHSMRSRTRGNVRMERATNAEKMVNTDKSEQNDELQHLGLHEVQLQLHKTKNEAKVTVAEAQTAQETEPFQQPDSEAMVLRQNGKDVQDIAVKNAVDTGARVVSIPAALEDGKSTTIPGNETRSAEKSGTGTYVATSTMITISKKIEMDSTTPQPRRKNKQYDTSHRHQPMRRTIETR</sequence>
<accession>A0ACC0VVP4</accession>
<dbReference type="Proteomes" id="UP001163321">
    <property type="component" value="Chromosome 6"/>
</dbReference>
<evidence type="ECO:0000313" key="2">
    <source>
        <dbReference type="Proteomes" id="UP001163321"/>
    </source>
</evidence>
<reference evidence="1 2" key="1">
    <citation type="journal article" date="2022" name="bioRxiv">
        <title>The genome of the oomycete Peronosclerospora sorghi, a cosmopolitan pathogen of maize and sorghum, is inflated with dispersed pseudogenes.</title>
        <authorList>
            <person name="Fletcher K."/>
            <person name="Martin F."/>
            <person name="Isakeit T."/>
            <person name="Cavanaugh K."/>
            <person name="Magill C."/>
            <person name="Michelmore R."/>
        </authorList>
    </citation>
    <scope>NUCLEOTIDE SEQUENCE [LARGE SCALE GENOMIC DNA]</scope>
    <source>
        <strain evidence="1">P6</strain>
    </source>
</reference>
<organism evidence="1 2">
    <name type="scientific">Peronosclerospora sorghi</name>
    <dbReference type="NCBI Taxonomy" id="230839"/>
    <lineage>
        <taxon>Eukaryota</taxon>
        <taxon>Sar</taxon>
        <taxon>Stramenopiles</taxon>
        <taxon>Oomycota</taxon>
        <taxon>Peronosporomycetes</taxon>
        <taxon>Peronosporales</taxon>
        <taxon>Peronosporaceae</taxon>
        <taxon>Peronosclerospora</taxon>
    </lineage>
</organism>
<name>A0ACC0VVP4_9STRA</name>
<comment type="caution">
    <text evidence="1">The sequence shown here is derived from an EMBL/GenBank/DDBJ whole genome shotgun (WGS) entry which is preliminary data.</text>
</comment>
<protein>
    <submittedName>
        <fullName evidence="1">Uncharacterized protein</fullName>
    </submittedName>
</protein>